<evidence type="ECO:0000256" key="3">
    <source>
        <dbReference type="ARBA" id="ARBA00021718"/>
    </source>
</evidence>
<dbReference type="EMBL" id="QGGL01000009">
    <property type="protein sequence ID" value="PWK12698.1"/>
    <property type="molecule type" value="Genomic_DNA"/>
</dbReference>
<keyword evidence="7 9" id="KW-0472">Membrane</keyword>
<dbReference type="GO" id="GO:0005886">
    <property type="term" value="C:plasma membrane"/>
    <property type="evidence" value="ECO:0007669"/>
    <property type="project" value="UniProtKB-SubCell"/>
</dbReference>
<protein>
    <recommendedName>
        <fullName evidence="3 9">Flagellar biosynthetic protein FliQ</fullName>
    </recommendedName>
</protein>
<comment type="function">
    <text evidence="9">Role in flagellar biosynthesis.</text>
</comment>
<keyword evidence="4 9" id="KW-1003">Cell membrane</keyword>
<dbReference type="InterPro" id="IPR006305">
    <property type="entry name" value="FliQ"/>
</dbReference>
<comment type="subcellular location">
    <subcellularLocation>
        <location evidence="1 9">Cell membrane</location>
        <topology evidence="1">Multi-pass membrane protein</topology>
    </subcellularLocation>
    <subcellularLocation>
        <location evidence="9">Bacterial flagellum basal body</location>
    </subcellularLocation>
</comment>
<dbReference type="NCBIfam" id="TIGR01402">
    <property type="entry name" value="fliQ"/>
    <property type="match status" value="1"/>
</dbReference>
<dbReference type="PANTHER" id="PTHR34040">
    <property type="entry name" value="FLAGELLAR BIOSYNTHETIC PROTEIN FLIQ"/>
    <property type="match status" value="1"/>
</dbReference>
<sequence length="89" mass="9775">MSSDFVITLGQNAIWTMLKICAPLLGVGLLVGLIVSVFQATTQIQEQSLQFIPKLIAVFVTMLVFGPWMLSLTLDFTRGILGNLSSFIR</sequence>
<dbReference type="AlphaFoldDB" id="A0A316D8Z3"/>
<accession>A0A316D8Z3</accession>
<dbReference type="GO" id="GO:0009306">
    <property type="term" value="P:protein secretion"/>
    <property type="evidence" value="ECO:0007669"/>
    <property type="project" value="InterPro"/>
</dbReference>
<keyword evidence="10" id="KW-0969">Cilium</keyword>
<keyword evidence="10" id="KW-0282">Flagellum</keyword>
<keyword evidence="8 9" id="KW-0975">Bacterial flagellum</keyword>
<evidence type="ECO:0000256" key="6">
    <source>
        <dbReference type="ARBA" id="ARBA00022989"/>
    </source>
</evidence>
<keyword evidence="6 9" id="KW-1133">Transmembrane helix</keyword>
<comment type="similarity">
    <text evidence="2 9">Belongs to the FliQ/MopD/SpaQ family.</text>
</comment>
<feature type="transmembrane region" description="Helical" evidence="9">
    <location>
        <begin position="12"/>
        <end position="39"/>
    </location>
</feature>
<keyword evidence="11" id="KW-1185">Reference proteome</keyword>
<dbReference type="InterPro" id="IPR002191">
    <property type="entry name" value="Bac_export_3"/>
</dbReference>
<evidence type="ECO:0000313" key="10">
    <source>
        <dbReference type="EMBL" id="PWK12698.1"/>
    </source>
</evidence>
<dbReference type="GO" id="GO:0009425">
    <property type="term" value="C:bacterial-type flagellum basal body"/>
    <property type="evidence" value="ECO:0007669"/>
    <property type="project" value="UniProtKB-SubCell"/>
</dbReference>
<evidence type="ECO:0000256" key="5">
    <source>
        <dbReference type="ARBA" id="ARBA00022692"/>
    </source>
</evidence>
<evidence type="ECO:0000256" key="7">
    <source>
        <dbReference type="ARBA" id="ARBA00023136"/>
    </source>
</evidence>
<evidence type="ECO:0000256" key="2">
    <source>
        <dbReference type="ARBA" id="ARBA00006156"/>
    </source>
</evidence>
<name>A0A316D8Z3_9BACL</name>
<evidence type="ECO:0000256" key="9">
    <source>
        <dbReference type="RuleBase" id="RU364090"/>
    </source>
</evidence>
<comment type="caution">
    <text evidence="10">The sequence shown here is derived from an EMBL/GenBank/DDBJ whole genome shotgun (WGS) entry which is preliminary data.</text>
</comment>
<dbReference type="PANTHER" id="PTHR34040:SF2">
    <property type="entry name" value="FLAGELLAR BIOSYNTHETIC PROTEIN FLIQ"/>
    <property type="match status" value="1"/>
</dbReference>
<keyword evidence="5 9" id="KW-0812">Transmembrane</keyword>
<gene>
    <name evidence="9" type="primary">fliQ</name>
    <name evidence="10" type="ORF">C7459_10950</name>
</gene>
<organism evidence="10 11">
    <name type="scientific">Tumebacillus permanentifrigoris</name>
    <dbReference type="NCBI Taxonomy" id="378543"/>
    <lineage>
        <taxon>Bacteria</taxon>
        <taxon>Bacillati</taxon>
        <taxon>Bacillota</taxon>
        <taxon>Bacilli</taxon>
        <taxon>Bacillales</taxon>
        <taxon>Alicyclobacillaceae</taxon>
        <taxon>Tumebacillus</taxon>
    </lineage>
</organism>
<dbReference type="PIRSF" id="PIRSF004669">
    <property type="entry name" value="FliQ"/>
    <property type="match status" value="1"/>
</dbReference>
<dbReference type="Pfam" id="PF01313">
    <property type="entry name" value="Bac_export_3"/>
    <property type="match status" value="1"/>
</dbReference>
<feature type="transmembrane region" description="Helical" evidence="9">
    <location>
        <begin position="51"/>
        <end position="70"/>
    </location>
</feature>
<proteinExistence type="inferred from homology"/>
<dbReference type="RefSeq" id="WP_109689343.1">
    <property type="nucleotide sequence ID" value="NZ_QGGL01000009.1"/>
</dbReference>
<evidence type="ECO:0000313" key="11">
    <source>
        <dbReference type="Proteomes" id="UP000245634"/>
    </source>
</evidence>
<dbReference type="PRINTS" id="PR00952">
    <property type="entry name" value="TYPE3IMQPROT"/>
</dbReference>
<dbReference type="GO" id="GO:0044780">
    <property type="term" value="P:bacterial-type flagellum assembly"/>
    <property type="evidence" value="ECO:0007669"/>
    <property type="project" value="InterPro"/>
</dbReference>
<dbReference type="Proteomes" id="UP000245634">
    <property type="component" value="Unassembled WGS sequence"/>
</dbReference>
<evidence type="ECO:0000256" key="1">
    <source>
        <dbReference type="ARBA" id="ARBA00004651"/>
    </source>
</evidence>
<evidence type="ECO:0000256" key="4">
    <source>
        <dbReference type="ARBA" id="ARBA00022475"/>
    </source>
</evidence>
<evidence type="ECO:0000256" key="8">
    <source>
        <dbReference type="ARBA" id="ARBA00023143"/>
    </source>
</evidence>
<dbReference type="OrthoDB" id="9806440at2"/>
<reference evidence="10 11" key="1">
    <citation type="submission" date="2018-05" db="EMBL/GenBank/DDBJ databases">
        <title>Genomic Encyclopedia of Type Strains, Phase IV (KMG-IV): sequencing the most valuable type-strain genomes for metagenomic binning, comparative biology and taxonomic classification.</title>
        <authorList>
            <person name="Goeker M."/>
        </authorList>
    </citation>
    <scope>NUCLEOTIDE SEQUENCE [LARGE SCALE GENOMIC DNA]</scope>
    <source>
        <strain evidence="10 11">DSM 18773</strain>
    </source>
</reference>
<keyword evidence="10" id="KW-0966">Cell projection</keyword>